<feature type="domain" description="Integrase catalytic" evidence="1">
    <location>
        <begin position="210"/>
        <end position="344"/>
    </location>
</feature>
<dbReference type="SUPFAM" id="SSF53098">
    <property type="entry name" value="Ribonuclease H-like"/>
    <property type="match status" value="1"/>
</dbReference>
<keyword evidence="3" id="KW-1185">Reference proteome</keyword>
<dbReference type="InterPro" id="IPR036397">
    <property type="entry name" value="RNaseH_sf"/>
</dbReference>
<dbReference type="PROSITE" id="PS50994">
    <property type="entry name" value="INTEGRASE"/>
    <property type="match status" value="1"/>
</dbReference>
<sequence length="344" mass="39056">MPAADPEPDTELKKSALCLLLCTSLDVQLPDADQYKTLKDVVKATVACLHGAAQSSTHSDEAKHYVSAERLLLQQAQRDSFPEEVKALSSNQPLPPNSRLVSLSPEYDEDTGLIRVGRRLCHAEHIDLNVLHPIVLDTHQQLTKLLIKEYDANLLHPGPERVLVELKRHFWILRGRAAIKKCQLACTDCQKWRAQPKIPMMADLPPARLRLYKPPFSSTEMDCFGPFTVKIGRQTEKRWGIVFKCMTTRCLHLDLLESLDSDAFLMSLRRFIARRGKPFELFSDNGTNFVGGNQEIKEAYEAMAPRLKEQLVEHKISFRFIPPSAPHFGSIREREVKSVKQALK</sequence>
<dbReference type="EMBL" id="JAMKFB020000013">
    <property type="protein sequence ID" value="KAL0177187.1"/>
    <property type="molecule type" value="Genomic_DNA"/>
</dbReference>
<dbReference type="Gene3D" id="3.30.420.10">
    <property type="entry name" value="Ribonuclease H-like superfamily/Ribonuclease H"/>
    <property type="match status" value="1"/>
</dbReference>
<evidence type="ECO:0000313" key="2">
    <source>
        <dbReference type="EMBL" id="KAL0177187.1"/>
    </source>
</evidence>
<dbReference type="InterPro" id="IPR041588">
    <property type="entry name" value="Integrase_H2C2"/>
</dbReference>
<proteinExistence type="predicted"/>
<evidence type="ECO:0000259" key="1">
    <source>
        <dbReference type="PROSITE" id="PS50994"/>
    </source>
</evidence>
<dbReference type="AlphaFoldDB" id="A0ABD0PTF9"/>
<dbReference type="PANTHER" id="PTHR47331">
    <property type="entry name" value="PHD-TYPE DOMAIN-CONTAINING PROTEIN"/>
    <property type="match status" value="1"/>
</dbReference>
<accession>A0ABD0PTF9</accession>
<feature type="non-terminal residue" evidence="2">
    <location>
        <position position="344"/>
    </location>
</feature>
<name>A0ABD0PTF9_CIRMR</name>
<dbReference type="Proteomes" id="UP001529510">
    <property type="component" value="Unassembled WGS sequence"/>
</dbReference>
<comment type="caution">
    <text evidence="2">The sequence shown here is derived from an EMBL/GenBank/DDBJ whole genome shotgun (WGS) entry which is preliminary data.</text>
</comment>
<organism evidence="2 3">
    <name type="scientific">Cirrhinus mrigala</name>
    <name type="common">Mrigala</name>
    <dbReference type="NCBI Taxonomy" id="683832"/>
    <lineage>
        <taxon>Eukaryota</taxon>
        <taxon>Metazoa</taxon>
        <taxon>Chordata</taxon>
        <taxon>Craniata</taxon>
        <taxon>Vertebrata</taxon>
        <taxon>Euteleostomi</taxon>
        <taxon>Actinopterygii</taxon>
        <taxon>Neopterygii</taxon>
        <taxon>Teleostei</taxon>
        <taxon>Ostariophysi</taxon>
        <taxon>Cypriniformes</taxon>
        <taxon>Cyprinidae</taxon>
        <taxon>Labeoninae</taxon>
        <taxon>Labeonini</taxon>
        <taxon>Cirrhinus</taxon>
    </lineage>
</organism>
<protein>
    <recommendedName>
        <fullName evidence="1">Integrase catalytic domain-containing protein</fullName>
    </recommendedName>
</protein>
<dbReference type="InterPro" id="IPR001584">
    <property type="entry name" value="Integrase_cat-core"/>
</dbReference>
<dbReference type="Pfam" id="PF17921">
    <property type="entry name" value="Integrase_H2C2"/>
    <property type="match status" value="1"/>
</dbReference>
<dbReference type="InterPro" id="IPR012337">
    <property type="entry name" value="RNaseH-like_sf"/>
</dbReference>
<reference evidence="2 3" key="1">
    <citation type="submission" date="2024-05" db="EMBL/GenBank/DDBJ databases">
        <title>Genome sequencing and assembly of Indian major carp, Cirrhinus mrigala (Hamilton, 1822).</title>
        <authorList>
            <person name="Mohindra V."/>
            <person name="Chowdhury L.M."/>
            <person name="Lal K."/>
            <person name="Jena J.K."/>
        </authorList>
    </citation>
    <scope>NUCLEOTIDE SEQUENCE [LARGE SCALE GENOMIC DNA]</scope>
    <source>
        <strain evidence="2">CM1030</strain>
        <tissue evidence="2">Blood</tissue>
    </source>
</reference>
<evidence type="ECO:0000313" key="3">
    <source>
        <dbReference type="Proteomes" id="UP001529510"/>
    </source>
</evidence>
<dbReference type="PANTHER" id="PTHR47331:SF1">
    <property type="entry name" value="GAG-LIKE PROTEIN"/>
    <property type="match status" value="1"/>
</dbReference>
<gene>
    <name evidence="2" type="ORF">M9458_026081</name>
</gene>